<evidence type="ECO:0000313" key="4">
    <source>
        <dbReference type="Proteomes" id="UP000229342"/>
    </source>
</evidence>
<evidence type="ECO:0000256" key="2">
    <source>
        <dbReference type="RuleBase" id="RU362080"/>
    </source>
</evidence>
<proteinExistence type="inferred from homology"/>
<dbReference type="InterPro" id="IPR006442">
    <property type="entry name" value="Antitoxin_Phd/YefM"/>
</dbReference>
<protein>
    <recommendedName>
        <fullName evidence="2">Antitoxin</fullName>
    </recommendedName>
</protein>
<comment type="caution">
    <text evidence="3">The sequence shown here is derived from an EMBL/GenBank/DDBJ whole genome shotgun (WGS) entry which is preliminary data.</text>
</comment>
<comment type="similarity">
    <text evidence="1 2">Belongs to the phD/YefM antitoxin family.</text>
</comment>
<comment type="function">
    <text evidence="2">Antitoxin component of a type II toxin-antitoxin (TA) system.</text>
</comment>
<dbReference type="NCBIfam" id="TIGR01552">
    <property type="entry name" value="phd_fam"/>
    <property type="match status" value="1"/>
</dbReference>
<dbReference type="InterPro" id="IPR036165">
    <property type="entry name" value="YefM-like_sf"/>
</dbReference>
<dbReference type="SUPFAM" id="SSF143120">
    <property type="entry name" value="YefM-like"/>
    <property type="match status" value="1"/>
</dbReference>
<accession>A0A2H0KBJ7</accession>
<evidence type="ECO:0000256" key="1">
    <source>
        <dbReference type="ARBA" id="ARBA00009981"/>
    </source>
</evidence>
<reference evidence="3 4" key="1">
    <citation type="submission" date="2017-09" db="EMBL/GenBank/DDBJ databases">
        <title>Depth-based differentiation of microbial function through sediment-hosted aquifers and enrichment of novel symbionts in the deep terrestrial subsurface.</title>
        <authorList>
            <person name="Probst A.J."/>
            <person name="Ladd B."/>
            <person name="Jarett J.K."/>
            <person name="Geller-Mcgrath D.E."/>
            <person name="Sieber C.M."/>
            <person name="Emerson J.B."/>
            <person name="Anantharaman K."/>
            <person name="Thomas B.C."/>
            <person name="Malmstrom R."/>
            <person name="Stieglmeier M."/>
            <person name="Klingl A."/>
            <person name="Woyke T."/>
            <person name="Ryan C.M."/>
            <person name="Banfield J.F."/>
        </authorList>
    </citation>
    <scope>NUCLEOTIDE SEQUENCE [LARGE SCALE GENOMIC DNA]</scope>
    <source>
        <strain evidence="3">CG11_big_fil_rev_8_21_14_0_20_46_11</strain>
    </source>
</reference>
<gene>
    <name evidence="3" type="ORF">COV91_03150</name>
</gene>
<dbReference type="EMBL" id="PCVG01000039">
    <property type="protein sequence ID" value="PIQ68626.1"/>
    <property type="molecule type" value="Genomic_DNA"/>
</dbReference>
<name>A0A2H0KBJ7_9BACT</name>
<dbReference type="Pfam" id="PF02604">
    <property type="entry name" value="PhdYeFM_antitox"/>
    <property type="match status" value="1"/>
</dbReference>
<evidence type="ECO:0000313" key="3">
    <source>
        <dbReference type="EMBL" id="PIQ68626.1"/>
    </source>
</evidence>
<dbReference type="AlphaFoldDB" id="A0A2H0KBJ7"/>
<sequence>MITTTFTAKEAKNNFGRLLDEARYAPVGIERNGRLIVVVVSIEKYHELTGTRGEYVTDLSTLG</sequence>
<dbReference type="Proteomes" id="UP000229342">
    <property type="component" value="Unassembled WGS sequence"/>
</dbReference>
<organism evidence="3 4">
    <name type="scientific">Candidatus Taylorbacteria bacterium CG11_big_fil_rev_8_21_14_0_20_46_11</name>
    <dbReference type="NCBI Taxonomy" id="1975025"/>
    <lineage>
        <taxon>Bacteria</taxon>
        <taxon>Candidatus Tayloriibacteriota</taxon>
    </lineage>
</organism>
<dbReference type="Gene3D" id="3.40.1620.10">
    <property type="entry name" value="YefM-like domain"/>
    <property type="match status" value="1"/>
</dbReference>